<dbReference type="AlphaFoldDB" id="A0A2U9NZT5"/>
<protein>
    <submittedName>
        <fullName evidence="1">Uncharacterized protein</fullName>
    </submittedName>
</protein>
<sequence>MTSYNGKATLLAEDGRKFDADASLAKDQSGDWRGTLTFNDATLVRALLNITDGHILVDGNPGEFVRPDTSDWTANTAGPFTIRILGSGPAPF</sequence>
<dbReference type="OrthoDB" id="4262271at2"/>
<organism evidence="1 2">
    <name type="scientific">Streptomyces actuosus</name>
    <dbReference type="NCBI Taxonomy" id="1885"/>
    <lineage>
        <taxon>Bacteria</taxon>
        <taxon>Bacillati</taxon>
        <taxon>Actinomycetota</taxon>
        <taxon>Actinomycetes</taxon>
        <taxon>Kitasatosporales</taxon>
        <taxon>Streptomycetaceae</taxon>
        <taxon>Streptomyces</taxon>
    </lineage>
</organism>
<keyword evidence="2" id="KW-1185">Reference proteome</keyword>
<name>A0A2U9NZT5_STRAS</name>
<dbReference type="RefSeq" id="WP_110627464.1">
    <property type="nucleotide sequence ID" value="NZ_CP029788.1"/>
</dbReference>
<proteinExistence type="predicted"/>
<accession>A0A2U9NZT5</accession>
<gene>
    <name evidence="1" type="ORF">DMT42_09585</name>
</gene>
<evidence type="ECO:0000313" key="1">
    <source>
        <dbReference type="EMBL" id="AWT42541.1"/>
    </source>
</evidence>
<dbReference type="Proteomes" id="UP000247634">
    <property type="component" value="Chromosome"/>
</dbReference>
<dbReference type="EMBL" id="CP029788">
    <property type="protein sequence ID" value="AWT42541.1"/>
    <property type="molecule type" value="Genomic_DNA"/>
</dbReference>
<reference evidence="1 2" key="1">
    <citation type="submission" date="2018-06" db="EMBL/GenBank/DDBJ databases">
        <title>The complete genome sequence of a nosiheptide producer Streptomyces actuosus ATCC 25421: deducing the ability of producing a new class III lantibiotics.</title>
        <authorList>
            <person name="Liu W."/>
            <person name="Sun F."/>
            <person name="Hu Y."/>
        </authorList>
    </citation>
    <scope>NUCLEOTIDE SEQUENCE [LARGE SCALE GENOMIC DNA]</scope>
    <source>
        <strain evidence="1 2">ATCC 25421</strain>
    </source>
</reference>
<evidence type="ECO:0000313" key="2">
    <source>
        <dbReference type="Proteomes" id="UP000247634"/>
    </source>
</evidence>
<dbReference type="KEGG" id="sact:DMT42_09585"/>